<protein>
    <submittedName>
        <fullName evidence="2">Uncharacterized protein</fullName>
    </submittedName>
</protein>
<organism evidence="2 3">
    <name type="scientific">Sporothrix stenoceras</name>
    <dbReference type="NCBI Taxonomy" id="5173"/>
    <lineage>
        <taxon>Eukaryota</taxon>
        <taxon>Fungi</taxon>
        <taxon>Dikarya</taxon>
        <taxon>Ascomycota</taxon>
        <taxon>Pezizomycotina</taxon>
        <taxon>Sordariomycetes</taxon>
        <taxon>Sordariomycetidae</taxon>
        <taxon>Ophiostomatales</taxon>
        <taxon>Ophiostomataceae</taxon>
        <taxon>Sporothrix</taxon>
    </lineage>
</organism>
<comment type="caution">
    <text evidence="2">The sequence shown here is derived from an EMBL/GenBank/DDBJ whole genome shotgun (WGS) entry which is preliminary data.</text>
</comment>
<keyword evidence="3" id="KW-1185">Reference proteome</keyword>
<proteinExistence type="predicted"/>
<dbReference type="EMBL" id="JAWCUI010000014">
    <property type="protein sequence ID" value="KAL1898835.1"/>
    <property type="molecule type" value="Genomic_DNA"/>
</dbReference>
<evidence type="ECO:0000256" key="1">
    <source>
        <dbReference type="SAM" id="MobiDB-lite"/>
    </source>
</evidence>
<evidence type="ECO:0000313" key="2">
    <source>
        <dbReference type="EMBL" id="KAL1898835.1"/>
    </source>
</evidence>
<sequence>MPDLGDVEYSRDECVQAVRDYFQFLVQMYLDESDFVFPPEGDDDDESGWPSITEDNLSGVEKDETVLDLLRHLPYVRQRSTVGGSDTIKVAPFTTFTDWAEAATDLADGKDDAESLRLRTEGATLSDILPSHVVGITGGPRDSDVFLVDTDLGIILWYECPGEIVKASRRPPSSVRPISDDPYDYEDDEEQAEWRGDSTAWSIPDFFKMLTGQFQKLEFVPLTKTMVWVTHPYFHAKDRDAVVPAVRDIYRKHHWPDLARYDKAACQAEIKAYLAENFPNLEDNFEE</sequence>
<gene>
    <name evidence="2" type="ORF">Sste5346_003245</name>
</gene>
<accession>A0ABR3ZEJ8</accession>
<reference evidence="2 3" key="1">
    <citation type="journal article" date="2024" name="IMA Fungus">
        <title>IMA Genome - F19 : A genome assembly and annotation guide to empower mycologists, including annotated draft genome sequences of Ceratocystis pirilliformis, Diaporthe australafricana, Fusarium ophioides, Paecilomyces lecythidis, and Sporothrix stenoceras.</title>
        <authorList>
            <person name="Aylward J."/>
            <person name="Wilson A.M."/>
            <person name="Visagie C.M."/>
            <person name="Spraker J."/>
            <person name="Barnes I."/>
            <person name="Buitendag C."/>
            <person name="Ceriani C."/>
            <person name="Del Mar Angel L."/>
            <person name="du Plessis D."/>
            <person name="Fuchs T."/>
            <person name="Gasser K."/>
            <person name="Kramer D."/>
            <person name="Li W."/>
            <person name="Munsamy K."/>
            <person name="Piso A."/>
            <person name="Price J.L."/>
            <person name="Sonnekus B."/>
            <person name="Thomas C."/>
            <person name="van der Nest A."/>
            <person name="van Dijk A."/>
            <person name="van Heerden A."/>
            <person name="van Vuuren N."/>
            <person name="Yilmaz N."/>
            <person name="Duong T.A."/>
            <person name="van der Merwe N.A."/>
            <person name="Wingfield M.J."/>
            <person name="Wingfield B.D."/>
        </authorList>
    </citation>
    <scope>NUCLEOTIDE SEQUENCE [LARGE SCALE GENOMIC DNA]</scope>
    <source>
        <strain evidence="2 3">CMW 5346</strain>
    </source>
</reference>
<dbReference type="Proteomes" id="UP001583186">
    <property type="component" value="Unassembled WGS sequence"/>
</dbReference>
<feature type="region of interest" description="Disordered" evidence="1">
    <location>
        <begin position="36"/>
        <end position="56"/>
    </location>
</feature>
<name>A0ABR3ZEJ8_9PEZI</name>
<evidence type="ECO:0000313" key="3">
    <source>
        <dbReference type="Proteomes" id="UP001583186"/>
    </source>
</evidence>